<proteinExistence type="predicted"/>
<dbReference type="Proteomes" id="UP000293195">
    <property type="component" value="Unassembled WGS sequence"/>
</dbReference>
<accession>A0ABY0FVM5</accession>
<sequence>MDANEQRMRDAALHLQNQKKTSLRPAVNNADDSHTENSEFDYTGIIPNITADAMGQAPDVIGSDLNMLLSINGFKTTMFVDTDKPVDVGKELASKMVSKADPVPRDAAGNASLLATAPLSCGPDADGSIVTGQCVYYKVPLAGSAIENSAWHAHVRLETSMPLKALEVLQERKTRLSLPLKPRRTASGIQSPVNATTVSAIYNTSDDMGDFISAAVKTIDPKFKPVDIIELGRKWVYQFYTDPSIGPAAVMDAFQAALSAEMQTMPSSKVVGNPIIKIESQTTVLA</sequence>
<evidence type="ECO:0000313" key="3">
    <source>
        <dbReference type="Proteomes" id="UP000293195"/>
    </source>
</evidence>
<feature type="region of interest" description="Disordered" evidence="1">
    <location>
        <begin position="1"/>
        <end position="39"/>
    </location>
</feature>
<name>A0ABY0FVM5_9PLEO</name>
<dbReference type="EMBL" id="PDXF01000109">
    <property type="protein sequence ID" value="RYN88052.1"/>
    <property type="molecule type" value="Genomic_DNA"/>
</dbReference>
<reference evidence="3" key="1">
    <citation type="journal article" date="2019" name="bioRxiv">
        <title>Genomics, evolutionary history and diagnostics of the Alternaria alternata species group including apple and Asian pear pathotypes.</title>
        <authorList>
            <person name="Armitage A.D."/>
            <person name="Cockerton H.M."/>
            <person name="Sreenivasaprasad S."/>
            <person name="Woodhall J.W."/>
            <person name="Lane C.R."/>
            <person name="Harrison R.J."/>
            <person name="Clarkson J.P."/>
        </authorList>
    </citation>
    <scope>NUCLEOTIDE SEQUENCE [LARGE SCALE GENOMIC DNA]</scope>
    <source>
        <strain evidence="3">FERA 635</strain>
    </source>
</reference>
<gene>
    <name evidence="2" type="ORF">AA0119_g12179</name>
</gene>
<comment type="caution">
    <text evidence="2">The sequence shown here is derived from an EMBL/GenBank/DDBJ whole genome shotgun (WGS) entry which is preliminary data.</text>
</comment>
<protein>
    <submittedName>
        <fullName evidence="2">Uncharacterized protein</fullName>
    </submittedName>
</protein>
<organism evidence="2 3">
    <name type="scientific">Alternaria tenuissima</name>
    <dbReference type="NCBI Taxonomy" id="119927"/>
    <lineage>
        <taxon>Eukaryota</taxon>
        <taxon>Fungi</taxon>
        <taxon>Dikarya</taxon>
        <taxon>Ascomycota</taxon>
        <taxon>Pezizomycotina</taxon>
        <taxon>Dothideomycetes</taxon>
        <taxon>Pleosporomycetidae</taxon>
        <taxon>Pleosporales</taxon>
        <taxon>Pleosporineae</taxon>
        <taxon>Pleosporaceae</taxon>
        <taxon>Alternaria</taxon>
        <taxon>Alternaria sect. Alternaria</taxon>
        <taxon>Alternaria alternata complex</taxon>
    </lineage>
</organism>
<evidence type="ECO:0000313" key="2">
    <source>
        <dbReference type="EMBL" id="RYN88052.1"/>
    </source>
</evidence>
<evidence type="ECO:0000256" key="1">
    <source>
        <dbReference type="SAM" id="MobiDB-lite"/>
    </source>
</evidence>
<keyword evidence="3" id="KW-1185">Reference proteome</keyword>
<feature type="compositionally biased region" description="Basic and acidic residues" evidence="1">
    <location>
        <begin position="1"/>
        <end position="12"/>
    </location>
</feature>